<evidence type="ECO:0000313" key="3">
    <source>
        <dbReference type="EMBL" id="WVZ63025.1"/>
    </source>
</evidence>
<keyword evidence="4" id="KW-1185">Reference proteome</keyword>
<evidence type="ECO:0000256" key="1">
    <source>
        <dbReference type="SAM" id="MobiDB-lite"/>
    </source>
</evidence>
<proteinExistence type="predicted"/>
<feature type="region of interest" description="Disordered" evidence="1">
    <location>
        <begin position="1"/>
        <end position="64"/>
    </location>
</feature>
<dbReference type="AlphaFoldDB" id="A0AAQ3WIS3"/>
<dbReference type="Pfam" id="PF02517">
    <property type="entry name" value="Rce1-like"/>
    <property type="match status" value="1"/>
</dbReference>
<feature type="domain" description="CAAX prenyl protease 2/Lysostaphin resistance protein A-like" evidence="2">
    <location>
        <begin position="243"/>
        <end position="331"/>
    </location>
</feature>
<dbReference type="GO" id="GO:0080120">
    <property type="term" value="P:CAAX-box protein maturation"/>
    <property type="evidence" value="ECO:0007669"/>
    <property type="project" value="UniProtKB-ARBA"/>
</dbReference>
<evidence type="ECO:0000259" key="2">
    <source>
        <dbReference type="Pfam" id="PF02517"/>
    </source>
</evidence>
<dbReference type="EMBL" id="CP144747">
    <property type="protein sequence ID" value="WVZ63025.1"/>
    <property type="molecule type" value="Genomic_DNA"/>
</dbReference>
<dbReference type="Proteomes" id="UP001341281">
    <property type="component" value="Chromosome 03"/>
</dbReference>
<gene>
    <name evidence="3" type="ORF">U9M48_012703</name>
</gene>
<name>A0AAQ3WIS3_PASNO</name>
<sequence>SPNTFWRDPALVGAGAGSETDGAPVTLPSRNAPSCVSRSFPPAAPRRRPGRRSRPTPSSYPRRQTRSFEWATPALVLVHAQLRLLSLPAFGRPWDGQRPQPELSVLSPAIPWEVDDIWRIYAGYFFILHIPLSFGGLEVVAKVLQRSSLDSMTTVISTVILQLAELTLTLALLQYTAMPGHAIQPFYSGKVFTERSWVKETLLGFAVLMALVSTTSIVVDKLVGFEDAYDPILKEILSESPASVFLCFFLYCVIAPLSEETIYRGFLLTALSSSMKWRDAVLISSLAFTAAHLSCKSSIQLFVVGCITGLAYCRTGTLAASFTIHSLYNAVVLCMALVS</sequence>
<accession>A0AAQ3WIS3</accession>
<evidence type="ECO:0000313" key="4">
    <source>
        <dbReference type="Proteomes" id="UP001341281"/>
    </source>
</evidence>
<dbReference type="GO" id="GO:0004175">
    <property type="term" value="F:endopeptidase activity"/>
    <property type="evidence" value="ECO:0007669"/>
    <property type="project" value="UniProtKB-ARBA"/>
</dbReference>
<feature type="non-terminal residue" evidence="3">
    <location>
        <position position="1"/>
    </location>
</feature>
<protein>
    <recommendedName>
        <fullName evidence="2">CAAX prenyl protease 2/Lysostaphin resistance protein A-like domain-containing protein</fullName>
    </recommendedName>
</protein>
<dbReference type="InterPro" id="IPR003675">
    <property type="entry name" value="Rce1/LyrA-like_dom"/>
</dbReference>
<dbReference type="PANTHER" id="PTHR43592">
    <property type="entry name" value="CAAX AMINO TERMINAL PROTEASE"/>
    <property type="match status" value="1"/>
</dbReference>
<organism evidence="3 4">
    <name type="scientific">Paspalum notatum var. saurae</name>
    <dbReference type="NCBI Taxonomy" id="547442"/>
    <lineage>
        <taxon>Eukaryota</taxon>
        <taxon>Viridiplantae</taxon>
        <taxon>Streptophyta</taxon>
        <taxon>Embryophyta</taxon>
        <taxon>Tracheophyta</taxon>
        <taxon>Spermatophyta</taxon>
        <taxon>Magnoliopsida</taxon>
        <taxon>Liliopsida</taxon>
        <taxon>Poales</taxon>
        <taxon>Poaceae</taxon>
        <taxon>PACMAD clade</taxon>
        <taxon>Panicoideae</taxon>
        <taxon>Andropogonodae</taxon>
        <taxon>Paspaleae</taxon>
        <taxon>Paspalinae</taxon>
        <taxon>Paspalum</taxon>
    </lineage>
</organism>
<dbReference type="PANTHER" id="PTHR43592:SF4">
    <property type="entry name" value="CAAX AMINO TERMINAL PROTEASE FAMILY PROTEIN"/>
    <property type="match status" value="1"/>
</dbReference>
<reference evidence="3 4" key="1">
    <citation type="submission" date="2024-02" db="EMBL/GenBank/DDBJ databases">
        <title>High-quality chromosome-scale genome assembly of Pensacola bahiagrass (Paspalum notatum Flugge var. saurae).</title>
        <authorList>
            <person name="Vega J.M."/>
            <person name="Podio M."/>
            <person name="Orjuela J."/>
            <person name="Siena L.A."/>
            <person name="Pessino S.C."/>
            <person name="Combes M.C."/>
            <person name="Mariac C."/>
            <person name="Albertini E."/>
            <person name="Pupilli F."/>
            <person name="Ortiz J.P.A."/>
            <person name="Leblanc O."/>
        </authorList>
    </citation>
    <scope>NUCLEOTIDE SEQUENCE [LARGE SCALE GENOMIC DNA]</scope>
    <source>
        <strain evidence="3">R1</strain>
        <tissue evidence="3">Leaf</tissue>
    </source>
</reference>
<feature type="compositionally biased region" description="Basic residues" evidence="1">
    <location>
        <begin position="45"/>
        <end position="54"/>
    </location>
</feature>